<dbReference type="EMBL" id="APPE01000031">
    <property type="protein sequence ID" value="ENV00421.1"/>
    <property type="molecule type" value="Genomic_DNA"/>
</dbReference>
<dbReference type="RefSeq" id="WP_004780936.1">
    <property type="nucleotide sequence ID" value="NZ_KB849398.1"/>
</dbReference>
<accession>N8VLL7</accession>
<gene>
    <name evidence="1" type="ORF">F969_00653</name>
</gene>
<keyword evidence="2" id="KW-1185">Reference proteome</keyword>
<proteinExistence type="predicted"/>
<reference evidence="1 2" key="1">
    <citation type="submission" date="2013-02" db="EMBL/GenBank/DDBJ databases">
        <title>The Genome Sequence of Acinetobacter sp. NIPH 899.</title>
        <authorList>
            <consortium name="The Broad Institute Genome Sequencing Platform"/>
            <consortium name="The Broad Institute Genome Sequencing Center for Infectious Disease"/>
            <person name="Cerqueira G."/>
            <person name="Feldgarden M."/>
            <person name="Courvalin P."/>
            <person name="Perichon B."/>
            <person name="Grillot-Courvalin C."/>
            <person name="Clermont D."/>
            <person name="Rocha E."/>
            <person name="Yoon E.-J."/>
            <person name="Nemec A."/>
            <person name="Walker B."/>
            <person name="Young S.K."/>
            <person name="Zeng Q."/>
            <person name="Gargeya S."/>
            <person name="Fitzgerald M."/>
            <person name="Haas B."/>
            <person name="Abouelleil A."/>
            <person name="Alvarado L."/>
            <person name="Arachchi H.M."/>
            <person name="Berlin A.M."/>
            <person name="Chapman S.B."/>
            <person name="Dewar J."/>
            <person name="Goldberg J."/>
            <person name="Griggs A."/>
            <person name="Gujja S."/>
            <person name="Hansen M."/>
            <person name="Howarth C."/>
            <person name="Imamovic A."/>
            <person name="Larimer J."/>
            <person name="McCowan C."/>
            <person name="Murphy C."/>
            <person name="Neiman D."/>
            <person name="Pearson M."/>
            <person name="Priest M."/>
            <person name="Roberts A."/>
            <person name="Saif S."/>
            <person name="Shea T."/>
            <person name="Sisk P."/>
            <person name="Sykes S."/>
            <person name="Wortman J."/>
            <person name="Nusbaum C."/>
            <person name="Birren B."/>
        </authorList>
    </citation>
    <scope>NUCLEOTIDE SEQUENCE [LARGE SCALE GENOMIC DNA]</scope>
    <source>
        <strain evidence="1 2">NIPH 899</strain>
    </source>
</reference>
<comment type="caution">
    <text evidence="1">The sequence shown here is derived from an EMBL/GenBank/DDBJ whole genome shotgun (WGS) entry which is preliminary data.</text>
</comment>
<evidence type="ECO:0000313" key="1">
    <source>
        <dbReference type="EMBL" id="ENV00421.1"/>
    </source>
</evidence>
<evidence type="ECO:0000313" key="2">
    <source>
        <dbReference type="Proteomes" id="UP000013070"/>
    </source>
</evidence>
<protein>
    <submittedName>
        <fullName evidence="1">Uncharacterized protein</fullName>
    </submittedName>
</protein>
<name>N8VLL7_9GAMM</name>
<dbReference type="Proteomes" id="UP000013070">
    <property type="component" value="Unassembled WGS sequence"/>
</dbReference>
<sequence>MTEEKAKKQTKPKAMPVYFTVRKLLDPVTGKIVGAFVPNSDEDRNYLRERGYRNGEKIRAILTKPRNERFNRLVHGMGHLIVTHIEGYEGLTAHEAIKKLQVEGRIYCNMEILTFEETHFYHYIPRSLSYDSMDEHNFQDFWQQCCKYLIDKYWPSMDEDEITNMIEFQSFTHH</sequence>
<organism evidence="1 2">
    <name type="scientific">Acinetobacter variabilis</name>
    <dbReference type="NCBI Taxonomy" id="70346"/>
    <lineage>
        <taxon>Bacteria</taxon>
        <taxon>Pseudomonadati</taxon>
        <taxon>Pseudomonadota</taxon>
        <taxon>Gammaproteobacteria</taxon>
        <taxon>Moraxellales</taxon>
        <taxon>Moraxellaceae</taxon>
        <taxon>Acinetobacter</taxon>
    </lineage>
</organism>
<dbReference type="HOGENOM" id="CLU_112498_0_0_6"/>
<dbReference type="AlphaFoldDB" id="N8VLL7"/>